<gene>
    <name evidence="6" type="ORF">L2A60_02575</name>
</gene>
<name>A0ABS9DW61_9PROT</name>
<evidence type="ECO:0000256" key="4">
    <source>
        <dbReference type="SAM" id="Phobius"/>
    </source>
</evidence>
<feature type="transmembrane region" description="Helical" evidence="4">
    <location>
        <begin position="40"/>
        <end position="59"/>
    </location>
</feature>
<feature type="transmembrane region" description="Helical" evidence="4">
    <location>
        <begin position="6"/>
        <end position="28"/>
    </location>
</feature>
<dbReference type="Pfam" id="PF04588">
    <property type="entry name" value="HIG_1_N"/>
    <property type="match status" value="1"/>
</dbReference>
<keyword evidence="3 4" id="KW-0472">Membrane</keyword>
<dbReference type="Proteomes" id="UP001521209">
    <property type="component" value="Unassembled WGS sequence"/>
</dbReference>
<dbReference type="EMBL" id="JAKGBZ010000003">
    <property type="protein sequence ID" value="MCF3945569.1"/>
    <property type="molecule type" value="Genomic_DNA"/>
</dbReference>
<keyword evidence="2 4" id="KW-1133">Transmembrane helix</keyword>
<reference evidence="6 7" key="1">
    <citation type="submission" date="2022-01" db="EMBL/GenBank/DDBJ databases">
        <authorList>
            <person name="Won M."/>
            <person name="Kim S.-J."/>
            <person name="Kwon S.-W."/>
        </authorList>
    </citation>
    <scope>NUCLEOTIDE SEQUENCE [LARGE SCALE GENOMIC DNA]</scope>
    <source>
        <strain evidence="6 7">KCTC 23505</strain>
    </source>
</reference>
<keyword evidence="7" id="KW-1185">Reference proteome</keyword>
<dbReference type="NCBIfam" id="NF033233">
    <property type="entry name" value="twin_helix"/>
    <property type="match status" value="1"/>
</dbReference>
<accession>A0ABS9DW61</accession>
<keyword evidence="1 4" id="KW-0812">Transmembrane</keyword>
<evidence type="ECO:0000313" key="6">
    <source>
        <dbReference type="EMBL" id="MCF3945569.1"/>
    </source>
</evidence>
<evidence type="ECO:0000259" key="5">
    <source>
        <dbReference type="PROSITE" id="PS51503"/>
    </source>
</evidence>
<protein>
    <submittedName>
        <fullName evidence="6">Twin transmembrane helix small protein</fullName>
    </submittedName>
</protein>
<feature type="domain" description="HIG1" evidence="5">
    <location>
        <begin position="1"/>
        <end position="62"/>
    </location>
</feature>
<evidence type="ECO:0000256" key="3">
    <source>
        <dbReference type="ARBA" id="ARBA00023136"/>
    </source>
</evidence>
<sequence length="62" mass="6773">MRDFLIILLGLDMIAVVAVLLTGALGMTTGADPRRQNRLMRWRVGLQAVAIALVVILLLSSR</sequence>
<proteinExistence type="predicted"/>
<evidence type="ECO:0000256" key="2">
    <source>
        <dbReference type="ARBA" id="ARBA00022989"/>
    </source>
</evidence>
<evidence type="ECO:0000313" key="7">
    <source>
        <dbReference type="Proteomes" id="UP001521209"/>
    </source>
</evidence>
<dbReference type="InterPro" id="IPR007667">
    <property type="entry name" value="Hypoxia_induced_domain"/>
</dbReference>
<dbReference type="PROSITE" id="PS51503">
    <property type="entry name" value="HIG1"/>
    <property type="match status" value="1"/>
</dbReference>
<evidence type="ECO:0000256" key="1">
    <source>
        <dbReference type="ARBA" id="ARBA00022692"/>
    </source>
</evidence>
<organism evidence="6 7">
    <name type="scientific">Acidiphilium iwatense</name>
    <dbReference type="NCBI Taxonomy" id="768198"/>
    <lineage>
        <taxon>Bacteria</taxon>
        <taxon>Pseudomonadati</taxon>
        <taxon>Pseudomonadota</taxon>
        <taxon>Alphaproteobacteria</taxon>
        <taxon>Acetobacterales</taxon>
        <taxon>Acidocellaceae</taxon>
        <taxon>Acidiphilium</taxon>
    </lineage>
</organism>
<comment type="caution">
    <text evidence="6">The sequence shown here is derived from an EMBL/GenBank/DDBJ whole genome shotgun (WGS) entry which is preliminary data.</text>
</comment>